<name>A0ABP0SEM9_9DINO</name>
<dbReference type="Proteomes" id="UP001642464">
    <property type="component" value="Unassembled WGS sequence"/>
</dbReference>
<evidence type="ECO:0000313" key="4">
    <source>
        <dbReference type="Proteomes" id="UP001642464"/>
    </source>
</evidence>
<dbReference type="SUPFAM" id="SSF50998">
    <property type="entry name" value="Quinoprotein alcohol dehydrogenase-like"/>
    <property type="match status" value="1"/>
</dbReference>
<dbReference type="InterPro" id="IPR015943">
    <property type="entry name" value="WD40/YVTN_repeat-like_dom_sf"/>
</dbReference>
<feature type="domain" description="Pyrrolo-quinoline quinone repeat" evidence="2">
    <location>
        <begin position="392"/>
        <end position="543"/>
    </location>
</feature>
<sequence length="675" mass="74255">MLRRSGARGSGDRRIHMNPESSIKDGSVHISSAVRSKNGDMEDVLMITSTLIINELREKASLVEKAGDSYFAYATHDTGEKFRPGDSGTPFFGTGDNKKKIAVHSGIRAAAGPSGCTNEHLRILFDIEEDTRLLRRLSRLVALQKPNGRVRGLVLGDVFRRLVARTLAQQLAARFQAACMPFQYALSTRAGAESLARALRVGTELAPRATVLSVDGVGAYDHAMLAGLLQHDSLHGLLPYARQFYGRQSESFSFASLQRLWGAPKLPDRLPRTYAARVDAARVRGPGLEAFTELIEDEDHEGHRLPPDPKSLVLHETYSSGVRWRPKDASSTTATASVALRDTGILLLSTLKLQGCFGTPDPWTYSITPTGETLIATTPVIYLQQVHFGTDDGRFVALHQQNGTEQWIHKTGGRIRSSPTVFENILYFGSDDGYLYALNARGGKEMWRFQANGSVSSTPTVNDRLNRLFFGADNGVMYGLHIQAGQLEWSYQTGGPISSSVAMSQNIRQDQIYFGSDDGFVYALRESDGLLMWRFDTSGPVRTTAAVDHDLVLVGSGSGKFYGIQERGGVEVWHFDAKAAIYTSAAVHRGFVFFGCDNGMMYALQETTGEKVWEYNSFSQIRSSIAPAIDAGLIYFGTETRRPSAERAEFGGVRRQRVNDTVHGEVSLCSRANQR</sequence>
<evidence type="ECO:0000256" key="1">
    <source>
        <dbReference type="SAM" id="MobiDB-lite"/>
    </source>
</evidence>
<proteinExistence type="predicted"/>
<organism evidence="3 4">
    <name type="scientific">Durusdinium trenchii</name>
    <dbReference type="NCBI Taxonomy" id="1381693"/>
    <lineage>
        <taxon>Eukaryota</taxon>
        <taxon>Sar</taxon>
        <taxon>Alveolata</taxon>
        <taxon>Dinophyceae</taxon>
        <taxon>Suessiales</taxon>
        <taxon>Symbiodiniaceae</taxon>
        <taxon>Durusdinium</taxon>
    </lineage>
</organism>
<feature type="region of interest" description="Disordered" evidence="1">
    <location>
        <begin position="1"/>
        <end position="24"/>
    </location>
</feature>
<reference evidence="3 4" key="1">
    <citation type="submission" date="2024-02" db="EMBL/GenBank/DDBJ databases">
        <authorList>
            <person name="Chen Y."/>
            <person name="Shah S."/>
            <person name="Dougan E. K."/>
            <person name="Thang M."/>
            <person name="Chan C."/>
        </authorList>
    </citation>
    <scope>NUCLEOTIDE SEQUENCE [LARGE SCALE GENOMIC DNA]</scope>
</reference>
<dbReference type="Pfam" id="PF13360">
    <property type="entry name" value="PQQ_2"/>
    <property type="match status" value="1"/>
</dbReference>
<evidence type="ECO:0000259" key="2">
    <source>
        <dbReference type="Pfam" id="PF13360"/>
    </source>
</evidence>
<dbReference type="EMBL" id="CAXAMM010043585">
    <property type="protein sequence ID" value="CAK9110814.1"/>
    <property type="molecule type" value="Genomic_DNA"/>
</dbReference>
<protein>
    <submittedName>
        <fullName evidence="3">Uncharacterized protein MJECL23</fullName>
    </submittedName>
</protein>
<accession>A0ABP0SEM9</accession>
<dbReference type="PANTHER" id="PTHR34512:SF30">
    <property type="entry name" value="OUTER MEMBRANE PROTEIN ASSEMBLY FACTOR BAMB"/>
    <property type="match status" value="1"/>
</dbReference>
<evidence type="ECO:0000313" key="3">
    <source>
        <dbReference type="EMBL" id="CAK9110814.1"/>
    </source>
</evidence>
<dbReference type="PANTHER" id="PTHR34512">
    <property type="entry name" value="CELL SURFACE PROTEIN"/>
    <property type="match status" value="1"/>
</dbReference>
<feature type="compositionally biased region" description="Basic and acidic residues" evidence="1">
    <location>
        <begin position="10"/>
        <end position="24"/>
    </location>
</feature>
<dbReference type="SMART" id="SM00564">
    <property type="entry name" value="PQQ"/>
    <property type="match status" value="6"/>
</dbReference>
<dbReference type="InterPro" id="IPR011047">
    <property type="entry name" value="Quinoprotein_ADH-like_sf"/>
</dbReference>
<gene>
    <name evidence="3" type="ORF">SCF082_LOCUS51459</name>
</gene>
<dbReference type="Gene3D" id="2.130.10.10">
    <property type="entry name" value="YVTN repeat-like/Quinoprotein amine dehydrogenase"/>
    <property type="match status" value="2"/>
</dbReference>
<dbReference type="InterPro" id="IPR002372">
    <property type="entry name" value="PQQ_rpt_dom"/>
</dbReference>
<comment type="caution">
    <text evidence="3">The sequence shown here is derived from an EMBL/GenBank/DDBJ whole genome shotgun (WGS) entry which is preliminary data.</text>
</comment>
<keyword evidence="4" id="KW-1185">Reference proteome</keyword>
<dbReference type="InterPro" id="IPR018391">
    <property type="entry name" value="PQQ_b-propeller_rpt"/>
</dbReference>